<sequence>MTLFRMCGNNFERRFSKLFEACVKETFEIFGVAGSVLIKESERLIGLSLEEWWKNPFKMKEAFLTTFGFSGKHLIRLILENLEKRLDPSDPAHKEFLKVVNELRELL</sequence>
<dbReference type="AlphaFoldDB" id="A0A2R6CE38"/>
<evidence type="ECO:0000313" key="2">
    <source>
        <dbReference type="Proteomes" id="UP000242015"/>
    </source>
</evidence>
<organism evidence="1 2">
    <name type="scientific">Candidatus Marsarchaeota G2 archaeon BE_D</name>
    <dbReference type="NCBI Taxonomy" id="1978158"/>
    <lineage>
        <taxon>Archaea</taxon>
        <taxon>Candidatus Marsarchaeota</taxon>
        <taxon>Candidatus Marsarchaeota group 2</taxon>
    </lineage>
</organism>
<reference evidence="1 2" key="1">
    <citation type="submission" date="2017-04" db="EMBL/GenBank/DDBJ databases">
        <title>Novel microbial lineages endemic to geothermal iron-oxide mats fill important gaps in the evolutionary history of Archaea.</title>
        <authorList>
            <person name="Jay Z.J."/>
            <person name="Beam J.P."/>
            <person name="Dlakic M."/>
            <person name="Rusch D.B."/>
            <person name="Kozubal M.A."/>
            <person name="Inskeep W.P."/>
        </authorList>
    </citation>
    <scope>NUCLEOTIDE SEQUENCE [LARGE SCALE GENOMIC DNA]</scope>
    <source>
        <strain evidence="1">BE_D</strain>
    </source>
</reference>
<accession>A0A2R6CE38</accession>
<dbReference type="Proteomes" id="UP000242015">
    <property type="component" value="Unassembled WGS sequence"/>
</dbReference>
<evidence type="ECO:0000313" key="1">
    <source>
        <dbReference type="EMBL" id="PSO09163.1"/>
    </source>
</evidence>
<name>A0A2R6CE38_9ARCH</name>
<protein>
    <recommendedName>
        <fullName evidence="3">Nitrosopumilus output domain-containing protein</fullName>
    </recommendedName>
</protein>
<comment type="caution">
    <text evidence="1">The sequence shown here is derived from an EMBL/GenBank/DDBJ whole genome shotgun (WGS) entry which is preliminary data.</text>
</comment>
<gene>
    <name evidence="1" type="ORF">B9Q04_01855</name>
</gene>
<dbReference type="EMBL" id="NEXF01000019">
    <property type="protein sequence ID" value="PSO09163.1"/>
    <property type="molecule type" value="Genomic_DNA"/>
</dbReference>
<proteinExistence type="predicted"/>
<evidence type="ECO:0008006" key="3">
    <source>
        <dbReference type="Google" id="ProtNLM"/>
    </source>
</evidence>